<dbReference type="PROSITE" id="PS51257">
    <property type="entry name" value="PROKAR_LIPOPROTEIN"/>
    <property type="match status" value="1"/>
</dbReference>
<dbReference type="OrthoDB" id="838496at2"/>
<dbReference type="Proteomes" id="UP000192333">
    <property type="component" value="Chromosome I"/>
</dbReference>
<evidence type="ECO:0000313" key="2">
    <source>
        <dbReference type="Proteomes" id="UP000192333"/>
    </source>
</evidence>
<keyword evidence="2" id="KW-1185">Reference proteome</keyword>
<dbReference type="STRING" id="758820.SAMN00777080_0746"/>
<reference evidence="2" key="1">
    <citation type="submission" date="2017-04" db="EMBL/GenBank/DDBJ databases">
        <authorList>
            <person name="Varghese N."/>
            <person name="Submissions S."/>
        </authorList>
    </citation>
    <scope>NUCLEOTIDE SEQUENCE [LARGE SCALE GENOMIC DNA]</scope>
    <source>
        <strain evidence="2">DSM 16537</strain>
    </source>
</reference>
<name>A0A1W2H139_9BACT</name>
<sequence>MKKALLYSILLLSVISCIEQEEVIIPGELEGKWEKEFSTEEDSWEHIFEFKSNGTYESISIRNIPTEELQPGILDYSKGNYSKIDGKLVLSSISHFYAENYLIPPSEIGLLKEQLEWVIPDEVAEFSLEEDNTILVVTFLGCNDVLDPRARIANCAPPTPMAYKRVLE</sequence>
<accession>A0A1W2H139</accession>
<evidence type="ECO:0008006" key="3">
    <source>
        <dbReference type="Google" id="ProtNLM"/>
    </source>
</evidence>
<evidence type="ECO:0000313" key="1">
    <source>
        <dbReference type="EMBL" id="SMD42206.1"/>
    </source>
</evidence>
<gene>
    <name evidence="1" type="ORF">SAMN00777080_0746</name>
</gene>
<dbReference type="RefSeq" id="WP_084119039.1">
    <property type="nucleotide sequence ID" value="NZ_LT838813.1"/>
</dbReference>
<organism evidence="1 2">
    <name type="scientific">Aquiflexum balticum DSM 16537</name>
    <dbReference type="NCBI Taxonomy" id="758820"/>
    <lineage>
        <taxon>Bacteria</taxon>
        <taxon>Pseudomonadati</taxon>
        <taxon>Bacteroidota</taxon>
        <taxon>Cytophagia</taxon>
        <taxon>Cytophagales</taxon>
        <taxon>Cyclobacteriaceae</taxon>
        <taxon>Aquiflexum</taxon>
    </lineage>
</organism>
<proteinExistence type="predicted"/>
<dbReference type="AlphaFoldDB" id="A0A1W2H139"/>
<protein>
    <recommendedName>
        <fullName evidence="3">Lipocalin-like domain-containing protein</fullName>
    </recommendedName>
</protein>
<dbReference type="EMBL" id="LT838813">
    <property type="protein sequence ID" value="SMD42206.1"/>
    <property type="molecule type" value="Genomic_DNA"/>
</dbReference>